<name>W0DLQ2_9GAMM</name>
<comment type="subcellular location">
    <subcellularLocation>
        <location evidence="1">Membrane</location>
        <topology evidence="1">Multi-pass membrane protein</topology>
    </subcellularLocation>
</comment>
<dbReference type="InterPro" id="IPR051401">
    <property type="entry name" value="GtrA_CellWall_Glycosyl"/>
</dbReference>
<keyword evidence="4 6" id="KW-1133">Transmembrane helix</keyword>
<feature type="transmembrane region" description="Helical" evidence="6">
    <location>
        <begin position="74"/>
        <end position="94"/>
    </location>
</feature>
<feature type="transmembrane region" description="Helical" evidence="6">
    <location>
        <begin position="7"/>
        <end position="28"/>
    </location>
</feature>
<accession>W0DLQ2</accession>
<evidence type="ECO:0000313" key="9">
    <source>
        <dbReference type="Proteomes" id="UP000005289"/>
    </source>
</evidence>
<dbReference type="KEGG" id="tti:THITH_05525"/>
<dbReference type="InterPro" id="IPR007267">
    <property type="entry name" value="GtrA_DPMS_TM"/>
</dbReference>
<evidence type="ECO:0000313" key="8">
    <source>
        <dbReference type="EMBL" id="AHE97810.1"/>
    </source>
</evidence>
<evidence type="ECO:0000256" key="2">
    <source>
        <dbReference type="ARBA" id="ARBA00009399"/>
    </source>
</evidence>
<feature type="transmembrane region" description="Helical" evidence="6">
    <location>
        <begin position="100"/>
        <end position="121"/>
    </location>
</feature>
<evidence type="ECO:0000256" key="1">
    <source>
        <dbReference type="ARBA" id="ARBA00004141"/>
    </source>
</evidence>
<sequence length="133" mass="14361">MSVGGSFACFVIVGGIATTAHYATLMALVEGLGIGPVPASGFGFLIGAIVGYVLNRRFTFASDRRHREALPRYLVVALGGLIINVGVLASVLALVHWHYLVAQVIATLAALFWNFGANRLWTFRSFERLPNLK</sequence>
<dbReference type="GO" id="GO:0005886">
    <property type="term" value="C:plasma membrane"/>
    <property type="evidence" value="ECO:0007669"/>
    <property type="project" value="TreeGrafter"/>
</dbReference>
<feature type="transmembrane region" description="Helical" evidence="6">
    <location>
        <begin position="34"/>
        <end position="54"/>
    </location>
</feature>
<keyword evidence="9" id="KW-1185">Reference proteome</keyword>
<dbReference type="GO" id="GO:0000271">
    <property type="term" value="P:polysaccharide biosynthetic process"/>
    <property type="evidence" value="ECO:0007669"/>
    <property type="project" value="InterPro"/>
</dbReference>
<dbReference type="AlphaFoldDB" id="W0DLQ2"/>
<keyword evidence="3 6" id="KW-0812">Transmembrane</keyword>
<dbReference type="Proteomes" id="UP000005289">
    <property type="component" value="Chromosome"/>
</dbReference>
<protein>
    <submittedName>
        <fullName evidence="8">Polysaccharide synthesis protein GtrA</fullName>
    </submittedName>
</protein>
<reference evidence="8 9" key="1">
    <citation type="submission" date="2013-12" db="EMBL/GenBank/DDBJ databases">
        <authorList>
            <consortium name="DOE Joint Genome Institute"/>
            <person name="Muyzer G."/>
            <person name="Huntemann M."/>
            <person name="Han J."/>
            <person name="Chen A."/>
            <person name="Kyrpides N."/>
            <person name="Mavromatis K."/>
            <person name="Markowitz V."/>
            <person name="Palaniappan K."/>
            <person name="Ivanova N."/>
            <person name="Schaumberg A."/>
            <person name="Pati A."/>
            <person name="Liolios K."/>
            <person name="Nordberg H.P."/>
            <person name="Cantor M.N."/>
            <person name="Hua S.X."/>
            <person name="Woyke T."/>
        </authorList>
    </citation>
    <scope>NUCLEOTIDE SEQUENCE [LARGE SCALE GENOMIC DNA]</scope>
    <source>
        <strain evidence="8 9">ARh 1</strain>
    </source>
</reference>
<evidence type="ECO:0000256" key="4">
    <source>
        <dbReference type="ARBA" id="ARBA00022989"/>
    </source>
</evidence>
<organism evidence="8 9">
    <name type="scientific">Thioalkalivibrio paradoxus ARh 1</name>
    <dbReference type="NCBI Taxonomy" id="713585"/>
    <lineage>
        <taxon>Bacteria</taxon>
        <taxon>Pseudomonadati</taxon>
        <taxon>Pseudomonadota</taxon>
        <taxon>Gammaproteobacteria</taxon>
        <taxon>Chromatiales</taxon>
        <taxon>Ectothiorhodospiraceae</taxon>
        <taxon>Thioalkalivibrio</taxon>
    </lineage>
</organism>
<dbReference type="PANTHER" id="PTHR38459:SF1">
    <property type="entry name" value="PROPHAGE BACTOPRENOL-LINKED GLUCOSE TRANSLOCASE HOMOLOG"/>
    <property type="match status" value="1"/>
</dbReference>
<proteinExistence type="inferred from homology"/>
<dbReference type="Pfam" id="PF04138">
    <property type="entry name" value="GtrA_DPMS_TM"/>
    <property type="match status" value="1"/>
</dbReference>
<evidence type="ECO:0000256" key="5">
    <source>
        <dbReference type="ARBA" id="ARBA00023136"/>
    </source>
</evidence>
<keyword evidence="5 6" id="KW-0472">Membrane</keyword>
<evidence type="ECO:0000259" key="7">
    <source>
        <dbReference type="Pfam" id="PF04138"/>
    </source>
</evidence>
<dbReference type="PANTHER" id="PTHR38459">
    <property type="entry name" value="PROPHAGE BACTOPRENOL-LINKED GLUCOSE TRANSLOCASE HOMOLOG"/>
    <property type="match status" value="1"/>
</dbReference>
<dbReference type="EMBL" id="CP007029">
    <property type="protein sequence ID" value="AHE97810.1"/>
    <property type="molecule type" value="Genomic_DNA"/>
</dbReference>
<gene>
    <name evidence="8" type="ORF">THITH_05525</name>
</gene>
<evidence type="ECO:0000256" key="3">
    <source>
        <dbReference type="ARBA" id="ARBA00022692"/>
    </source>
</evidence>
<evidence type="ECO:0000256" key="6">
    <source>
        <dbReference type="SAM" id="Phobius"/>
    </source>
</evidence>
<dbReference type="HOGENOM" id="CLU_083873_6_2_6"/>
<comment type="similarity">
    <text evidence="2">Belongs to the GtrA family.</text>
</comment>
<dbReference type="STRING" id="713585.THITH_05525"/>
<feature type="domain" description="GtrA/DPMS transmembrane" evidence="7">
    <location>
        <begin position="10"/>
        <end position="123"/>
    </location>
</feature>